<dbReference type="EMBL" id="MT496877">
    <property type="protein sequence ID" value="QKT21528.1"/>
    <property type="molecule type" value="Genomic_DNA"/>
</dbReference>
<evidence type="ECO:0000313" key="3">
    <source>
        <dbReference type="EMBL" id="QKT21528.1"/>
    </source>
</evidence>
<evidence type="ECO:0000313" key="1">
    <source>
        <dbReference type="EMBL" id="QKT21494.1"/>
    </source>
</evidence>
<proteinExistence type="predicted"/>
<dbReference type="EMBL" id="MT496859">
    <property type="protein sequence ID" value="QKT21494.1"/>
    <property type="molecule type" value="Genomic_DNA"/>
</dbReference>
<protein>
    <submittedName>
        <fullName evidence="3">Putative glycoprotein</fullName>
    </submittedName>
</protein>
<evidence type="ECO:0000313" key="2">
    <source>
        <dbReference type="EMBL" id="QKT21513.1"/>
    </source>
</evidence>
<dbReference type="EMBL" id="MT496869">
    <property type="protein sequence ID" value="QKT21513.1"/>
    <property type="molecule type" value="Genomic_DNA"/>
</dbReference>
<organism evidence="3">
    <name type="scientific">Vesanto virus</name>
    <dbReference type="NCBI Taxonomy" id="1955786"/>
    <lineage>
        <taxon>Viruses</taxon>
        <taxon>Monodnaviria</taxon>
        <taxon>Shotokuvirae</taxon>
        <taxon>Cossaviricota</taxon>
        <taxon>Mouviricetes</taxon>
        <taxon>Polivirales</taxon>
        <taxon>Bidnaviridae</taxon>
    </lineage>
</organism>
<reference evidence="3" key="1">
    <citation type="journal article" date="2021" name="Virus">
        <title>The discovery, distribution and diversity of DNA viruses associated with Drosophila melanogaster in Europe.</title>
        <authorList>
            <person name="Wallace M.A."/>
            <person name="Coffman K.A."/>
            <person name="Gilbert C."/>
            <person name="Ravindran S."/>
            <person name="Albery G.F."/>
            <person name="Abbott J."/>
            <person name="Argyridou E."/>
            <person name="Bellosta P."/>
            <person name="Betancourt A.J."/>
            <person name="Colinet H."/>
            <person name="Eric K."/>
            <person name="Glaser-Schmitt A."/>
            <person name="Grath S."/>
            <person name="Jelic M."/>
            <person name="Kankare M."/>
            <person name="Kozeretska I."/>
            <person name="Loeschcke V."/>
            <person name="Montchamp-Moreau C."/>
            <person name="Ometto L."/>
            <person name="Onder B.S."/>
            <person name="Orengo D.J."/>
            <person name="Parsch J."/>
            <person name="Pascual M."/>
            <person name="Patenkovic A."/>
            <person name="Puerma E."/>
            <person name="Ritchie M.G."/>
            <person name="Rota-Stabelli O."/>
            <person name="Schou M.F."/>
            <person name="Serga S.V."/>
            <person name="Stamenkovic-Radak M."/>
            <person name="Tanaskovic M."/>
            <person name="Veselinovic M.S."/>
            <person name="Vieira J."/>
            <person name="Vieira C.P."/>
            <person name="Kapun M."/>
            <person name="Flatt T."/>
            <person name="Gonzalez J."/>
            <person name="Staubach F."/>
            <person name="Obbard D.J."/>
        </authorList>
    </citation>
    <scope>NUCLEOTIDE SEQUENCE</scope>
    <source>
        <strain evidence="3">Vesanto_FR_Got_15_48</strain>
        <strain evidence="2">Vesanto_UA_Dro_16_56</strain>
        <strain evidence="1">Vesanto_UA_Kan_16_57</strain>
    </source>
</reference>
<sequence>MGRNKNTTCISCNKVMRSDNLLRHTAKCRGVIRASDVKKCSFCHHQITIANIARHNVLCQQRNACSMDIQRLHRRLKKFCEPRIFCQLQHFLKQLHSAAKNAKDAFPRQQQLFETIRFISATNNMDNHKGATLQFVAASANNTLLARALMYCSLDTAFPYNSLLLPSEKSTPLFQLNTAFSWRFIYLQNLNCTRMILEFLHFSESAPDIRYILLLDSTDGNRYSTGQIAQLHNNTLHDSDSKISSFYFPLPFYVVVLSQ</sequence>
<accession>A0A7D4W439</accession>
<name>A0A7D4W439_9VIRU</name>